<evidence type="ECO:0000313" key="2">
    <source>
        <dbReference type="EMBL" id="KHN21387.1"/>
    </source>
</evidence>
<reference evidence="2" key="1">
    <citation type="submission" date="2014-07" db="EMBL/GenBank/DDBJ databases">
        <title>Identification of a novel salt tolerance gene in wild soybean by whole-genome sequencing.</title>
        <authorList>
            <person name="Lam H.-M."/>
            <person name="Qi X."/>
            <person name="Li M.-W."/>
            <person name="Liu X."/>
            <person name="Xie M."/>
            <person name="Ni M."/>
            <person name="Xu X."/>
        </authorList>
    </citation>
    <scope>NUCLEOTIDE SEQUENCE [LARGE SCALE GENOMIC DNA]</scope>
    <source>
        <tissue evidence="2">Root</tissue>
    </source>
</reference>
<gene>
    <name evidence="2" type="ORF">glysoja_026588</name>
</gene>
<feature type="compositionally biased region" description="Polar residues" evidence="1">
    <location>
        <begin position="37"/>
        <end position="47"/>
    </location>
</feature>
<sequence>MFRENQLQWSWTGPLDKTISFCNSNFHLSPSPKEQHPLSSSSLTPTEYQPPYEHQGLGSSSGGCLALASICNNPSFITLHDPLAHISEFNSGGYNGGGGGGGSIAMSKSQTFVTNTFSCYFASATCNPLSKLSSLVLICRSLLLLQSGSCSHLQLGV</sequence>
<feature type="region of interest" description="Disordered" evidence="1">
    <location>
        <begin position="30"/>
        <end position="55"/>
    </location>
</feature>
<protein>
    <submittedName>
        <fullName evidence="2">Uncharacterized protein</fullName>
    </submittedName>
</protein>
<organism evidence="2">
    <name type="scientific">Glycine soja</name>
    <name type="common">Wild soybean</name>
    <dbReference type="NCBI Taxonomy" id="3848"/>
    <lineage>
        <taxon>Eukaryota</taxon>
        <taxon>Viridiplantae</taxon>
        <taxon>Streptophyta</taxon>
        <taxon>Embryophyta</taxon>
        <taxon>Tracheophyta</taxon>
        <taxon>Spermatophyta</taxon>
        <taxon>Magnoliopsida</taxon>
        <taxon>eudicotyledons</taxon>
        <taxon>Gunneridae</taxon>
        <taxon>Pentapetalae</taxon>
        <taxon>rosids</taxon>
        <taxon>fabids</taxon>
        <taxon>Fabales</taxon>
        <taxon>Fabaceae</taxon>
        <taxon>Papilionoideae</taxon>
        <taxon>50 kb inversion clade</taxon>
        <taxon>NPAAA clade</taxon>
        <taxon>indigoferoid/millettioid clade</taxon>
        <taxon>Phaseoleae</taxon>
        <taxon>Glycine</taxon>
        <taxon>Glycine subgen. Soja</taxon>
    </lineage>
</organism>
<dbReference type="EMBL" id="KN657887">
    <property type="protein sequence ID" value="KHN21387.1"/>
    <property type="molecule type" value="Genomic_DNA"/>
</dbReference>
<name>A0A0B2QNV2_GLYSO</name>
<accession>A0A0B2QNV2</accession>
<proteinExistence type="predicted"/>
<dbReference type="AlphaFoldDB" id="A0A0B2QNV2"/>
<dbReference type="Proteomes" id="UP000053555">
    <property type="component" value="Unassembled WGS sequence"/>
</dbReference>
<evidence type="ECO:0000256" key="1">
    <source>
        <dbReference type="SAM" id="MobiDB-lite"/>
    </source>
</evidence>